<dbReference type="STRING" id="39946.B8AHG0"/>
<gene>
    <name evidence="2" type="ORF">OsI_05744</name>
</gene>
<sequence length="223" mass="25787">MLYDCNEQLQQFRHVKKKPLDCVNFTEQREQLERRRAELDAGDQKIRELVSILDQRKDESIERTFKGVARHFREVFSELVQGGHGHLVMMKKKFLREVLEFQVSFTGQGETQSMKQLSGGQKTVVALTLIFAIQRCDPAPFYLFDEIDAALDTQYRTAVGNMIRRLSDMADTQFIATTFRPEIVKVADKIYGVTYKNRVSYINVVSKEQALDFIGHDQTQNAI</sequence>
<dbReference type="EMBL" id="CM000127">
    <property type="protein sequence ID" value="EEC72426.1"/>
    <property type="molecule type" value="Genomic_DNA"/>
</dbReference>
<reference evidence="2 3" key="1">
    <citation type="journal article" date="2005" name="PLoS Biol.">
        <title>The genomes of Oryza sativa: a history of duplications.</title>
        <authorList>
            <person name="Yu J."/>
            <person name="Wang J."/>
            <person name="Lin W."/>
            <person name="Li S."/>
            <person name="Li H."/>
            <person name="Zhou J."/>
            <person name="Ni P."/>
            <person name="Dong W."/>
            <person name="Hu S."/>
            <person name="Zeng C."/>
            <person name="Zhang J."/>
            <person name="Zhang Y."/>
            <person name="Li R."/>
            <person name="Xu Z."/>
            <person name="Li S."/>
            <person name="Li X."/>
            <person name="Zheng H."/>
            <person name="Cong L."/>
            <person name="Lin L."/>
            <person name="Yin J."/>
            <person name="Geng J."/>
            <person name="Li G."/>
            <person name="Shi J."/>
            <person name="Liu J."/>
            <person name="Lv H."/>
            <person name="Li J."/>
            <person name="Wang J."/>
            <person name="Deng Y."/>
            <person name="Ran L."/>
            <person name="Shi X."/>
            <person name="Wang X."/>
            <person name="Wu Q."/>
            <person name="Li C."/>
            <person name="Ren X."/>
            <person name="Wang J."/>
            <person name="Wang X."/>
            <person name="Li D."/>
            <person name="Liu D."/>
            <person name="Zhang X."/>
            <person name="Ji Z."/>
            <person name="Zhao W."/>
            <person name="Sun Y."/>
            <person name="Zhang Z."/>
            <person name="Bao J."/>
            <person name="Han Y."/>
            <person name="Dong L."/>
            <person name="Ji J."/>
            <person name="Chen P."/>
            <person name="Wu S."/>
            <person name="Liu J."/>
            <person name="Xiao Y."/>
            <person name="Bu D."/>
            <person name="Tan J."/>
            <person name="Yang L."/>
            <person name="Ye C."/>
            <person name="Zhang J."/>
            <person name="Xu J."/>
            <person name="Zhou Y."/>
            <person name="Yu Y."/>
            <person name="Zhang B."/>
            <person name="Zhuang S."/>
            <person name="Wei H."/>
            <person name="Liu B."/>
            <person name="Lei M."/>
            <person name="Yu H."/>
            <person name="Li Y."/>
            <person name="Xu H."/>
            <person name="Wei S."/>
            <person name="He X."/>
            <person name="Fang L."/>
            <person name="Zhang Z."/>
            <person name="Zhang Y."/>
            <person name="Huang X."/>
            <person name="Su Z."/>
            <person name="Tong W."/>
            <person name="Li J."/>
            <person name="Tong Z."/>
            <person name="Li S."/>
            <person name="Ye J."/>
            <person name="Wang L."/>
            <person name="Fang L."/>
            <person name="Lei T."/>
            <person name="Chen C."/>
            <person name="Chen H."/>
            <person name="Xu Z."/>
            <person name="Li H."/>
            <person name="Huang H."/>
            <person name="Zhang F."/>
            <person name="Xu H."/>
            <person name="Li N."/>
            <person name="Zhao C."/>
            <person name="Li S."/>
            <person name="Dong L."/>
            <person name="Huang Y."/>
            <person name="Li L."/>
            <person name="Xi Y."/>
            <person name="Qi Q."/>
            <person name="Li W."/>
            <person name="Zhang B."/>
            <person name="Hu W."/>
            <person name="Zhang Y."/>
            <person name="Tian X."/>
            <person name="Jiao Y."/>
            <person name="Liang X."/>
            <person name="Jin J."/>
            <person name="Gao L."/>
            <person name="Zheng W."/>
            <person name="Hao B."/>
            <person name="Liu S."/>
            <person name="Wang W."/>
            <person name="Yuan L."/>
            <person name="Cao M."/>
            <person name="McDermott J."/>
            <person name="Samudrala R."/>
            <person name="Wang J."/>
            <person name="Wong G.K."/>
            <person name="Yang H."/>
        </authorList>
    </citation>
    <scope>NUCLEOTIDE SEQUENCE [LARGE SCALE GENOMIC DNA]</scope>
    <source>
        <strain evidence="3">cv. 93-11</strain>
    </source>
</reference>
<keyword evidence="3" id="KW-1185">Reference proteome</keyword>
<feature type="domain" description="RecF/RecN/SMC N-terminal" evidence="1">
    <location>
        <begin position="97"/>
        <end position="198"/>
    </location>
</feature>
<dbReference type="PANTHER" id="PTHR43977">
    <property type="entry name" value="STRUCTURAL MAINTENANCE OF CHROMOSOMES PROTEIN 3"/>
    <property type="match status" value="1"/>
</dbReference>
<dbReference type="InterPro" id="IPR027417">
    <property type="entry name" value="P-loop_NTPase"/>
</dbReference>
<accession>B8AHG0</accession>
<dbReference type="HOGENOM" id="CLU_001042_6_0_1"/>
<dbReference type="Gene3D" id="3.40.50.300">
    <property type="entry name" value="P-loop containing nucleotide triphosphate hydrolases"/>
    <property type="match status" value="1"/>
</dbReference>
<evidence type="ECO:0000313" key="3">
    <source>
        <dbReference type="Proteomes" id="UP000007015"/>
    </source>
</evidence>
<dbReference type="AlphaFoldDB" id="B8AHG0"/>
<protein>
    <recommendedName>
        <fullName evidence="1">RecF/RecN/SMC N-terminal domain-containing protein</fullName>
    </recommendedName>
</protein>
<name>B8AHG0_ORYSI</name>
<dbReference type="SUPFAM" id="SSF52540">
    <property type="entry name" value="P-loop containing nucleoside triphosphate hydrolases"/>
    <property type="match status" value="1"/>
</dbReference>
<dbReference type="InterPro" id="IPR003395">
    <property type="entry name" value="RecF/RecN/SMC_N"/>
</dbReference>
<evidence type="ECO:0000259" key="1">
    <source>
        <dbReference type="Pfam" id="PF02463"/>
    </source>
</evidence>
<dbReference type="Proteomes" id="UP000007015">
    <property type="component" value="Chromosome 2"/>
</dbReference>
<evidence type="ECO:0000313" key="2">
    <source>
        <dbReference type="EMBL" id="EEC72426.1"/>
    </source>
</evidence>
<dbReference type="OMA" id="HTANIGH"/>
<dbReference type="GO" id="GO:0051276">
    <property type="term" value="P:chromosome organization"/>
    <property type="evidence" value="ECO:0007669"/>
    <property type="project" value="UniProtKB-ARBA"/>
</dbReference>
<organism evidence="2 3">
    <name type="scientific">Oryza sativa subsp. indica</name>
    <name type="common">Rice</name>
    <dbReference type="NCBI Taxonomy" id="39946"/>
    <lineage>
        <taxon>Eukaryota</taxon>
        <taxon>Viridiplantae</taxon>
        <taxon>Streptophyta</taxon>
        <taxon>Embryophyta</taxon>
        <taxon>Tracheophyta</taxon>
        <taxon>Spermatophyta</taxon>
        <taxon>Magnoliopsida</taxon>
        <taxon>Liliopsida</taxon>
        <taxon>Poales</taxon>
        <taxon>Poaceae</taxon>
        <taxon>BOP clade</taxon>
        <taxon>Oryzoideae</taxon>
        <taxon>Oryzeae</taxon>
        <taxon>Oryzinae</taxon>
        <taxon>Oryza</taxon>
        <taxon>Oryza sativa</taxon>
    </lineage>
</organism>
<proteinExistence type="predicted"/>
<dbReference type="Gramene" id="BGIOSGA007177-TA">
    <property type="protein sequence ID" value="BGIOSGA007177-PA"/>
    <property type="gene ID" value="BGIOSGA007177"/>
</dbReference>
<dbReference type="Pfam" id="PF02463">
    <property type="entry name" value="SMC_N"/>
    <property type="match status" value="1"/>
</dbReference>